<comment type="caution">
    <text evidence="2">The sequence shown here is derived from an EMBL/GenBank/DDBJ whole genome shotgun (WGS) entry which is preliminary data.</text>
</comment>
<dbReference type="InterPro" id="IPR036691">
    <property type="entry name" value="Endo/exonu/phosph_ase_sf"/>
</dbReference>
<evidence type="ECO:0000313" key="2">
    <source>
        <dbReference type="EMBL" id="KAK6761937.1"/>
    </source>
</evidence>
<feature type="region of interest" description="Disordered" evidence="1">
    <location>
        <begin position="1"/>
        <end position="20"/>
    </location>
</feature>
<evidence type="ECO:0000256" key="1">
    <source>
        <dbReference type="SAM" id="MobiDB-lite"/>
    </source>
</evidence>
<proteinExistence type="predicted"/>
<sequence>MRELPARGRSRPKKLVRHRQHHPMRLATLNVGTLTGRSELADSLRKRVDIYCVQETRWKGLKSRGLGDGYKLIYHGTSNRNGVGFILNGTFKNSVTAVARLSDRLIAVKVDTDGESTTFSCITKSFAILSSRLFLGSRVLFYQLLLSKSMLKSNKATVPDDIPTDDWRLLGDRGSVWLAALFNKHYLFKEQDRCRRTDERRESRSRTPDLWQTSVTVPVW</sequence>
<accession>A0ABR1EGW1</accession>
<dbReference type="InterPro" id="IPR037493">
    <property type="entry name" value="ExoIII-like"/>
</dbReference>
<protein>
    <recommendedName>
        <fullName evidence="4">Endonuclease/exonuclease/phosphatase domain-containing protein</fullName>
    </recommendedName>
</protein>
<organism evidence="2 3">
    <name type="scientific">Necator americanus</name>
    <name type="common">Human hookworm</name>
    <dbReference type="NCBI Taxonomy" id="51031"/>
    <lineage>
        <taxon>Eukaryota</taxon>
        <taxon>Metazoa</taxon>
        <taxon>Ecdysozoa</taxon>
        <taxon>Nematoda</taxon>
        <taxon>Chromadorea</taxon>
        <taxon>Rhabditida</taxon>
        <taxon>Rhabditina</taxon>
        <taxon>Rhabditomorpha</taxon>
        <taxon>Strongyloidea</taxon>
        <taxon>Ancylostomatidae</taxon>
        <taxon>Bunostominae</taxon>
        <taxon>Necator</taxon>
    </lineage>
</organism>
<dbReference type="Gene3D" id="3.60.10.10">
    <property type="entry name" value="Endonuclease/exonuclease/phosphatase"/>
    <property type="match status" value="1"/>
</dbReference>
<gene>
    <name evidence="2" type="primary">Necator_chrX.g23034</name>
    <name evidence="2" type="ORF">RB195_022871</name>
</gene>
<evidence type="ECO:0008006" key="4">
    <source>
        <dbReference type="Google" id="ProtNLM"/>
    </source>
</evidence>
<dbReference type="PANTHER" id="PTHR43250:SF2">
    <property type="entry name" value="EXODEOXYRIBONUCLEASE III"/>
    <property type="match status" value="1"/>
</dbReference>
<dbReference type="EMBL" id="JAVFWL010000006">
    <property type="protein sequence ID" value="KAK6761937.1"/>
    <property type="molecule type" value="Genomic_DNA"/>
</dbReference>
<evidence type="ECO:0000313" key="3">
    <source>
        <dbReference type="Proteomes" id="UP001303046"/>
    </source>
</evidence>
<name>A0ABR1EGW1_NECAM</name>
<feature type="compositionally biased region" description="Basic residues" evidence="1">
    <location>
        <begin position="8"/>
        <end position="20"/>
    </location>
</feature>
<reference evidence="2 3" key="1">
    <citation type="submission" date="2023-08" db="EMBL/GenBank/DDBJ databases">
        <title>A Necator americanus chromosomal reference genome.</title>
        <authorList>
            <person name="Ilik V."/>
            <person name="Petrzelkova K.J."/>
            <person name="Pardy F."/>
            <person name="Fuh T."/>
            <person name="Niatou-Singa F.S."/>
            <person name="Gouil Q."/>
            <person name="Baker L."/>
            <person name="Ritchie M.E."/>
            <person name="Jex A.R."/>
            <person name="Gazzola D."/>
            <person name="Li H."/>
            <person name="Toshio Fujiwara R."/>
            <person name="Zhan B."/>
            <person name="Aroian R.V."/>
            <person name="Pafco B."/>
            <person name="Schwarz E.M."/>
        </authorList>
    </citation>
    <scope>NUCLEOTIDE SEQUENCE [LARGE SCALE GENOMIC DNA]</scope>
    <source>
        <strain evidence="2 3">Aroian</strain>
        <tissue evidence="2">Whole animal</tissue>
    </source>
</reference>
<keyword evidence="3" id="KW-1185">Reference proteome</keyword>
<dbReference type="SUPFAM" id="SSF56219">
    <property type="entry name" value="DNase I-like"/>
    <property type="match status" value="1"/>
</dbReference>
<dbReference type="Proteomes" id="UP001303046">
    <property type="component" value="Unassembled WGS sequence"/>
</dbReference>
<dbReference type="PANTHER" id="PTHR43250">
    <property type="entry name" value="EXODEOXYRIBONUCLEASE III"/>
    <property type="match status" value="1"/>
</dbReference>